<evidence type="ECO:0000313" key="3">
    <source>
        <dbReference type="EMBL" id="AQK40208.1"/>
    </source>
</evidence>
<proteinExistence type="predicted"/>
<dbReference type="SMR" id="A0A1D6IW80"/>
<dbReference type="FunFam" id="1.10.287.110:FF:000009">
    <property type="entry name" value="Auxilin-related protein 1"/>
    <property type="match status" value="1"/>
</dbReference>
<dbReference type="ExpressionAtlas" id="A0A1D6IW80">
    <property type="expression patterns" value="baseline and differential"/>
</dbReference>
<dbReference type="STRING" id="4577.A0A1D6IW80"/>
<gene>
    <name evidence="3" type="ORF">ZEAMMB73_Zm00001d023838</name>
</gene>
<dbReference type="FunCoup" id="A0A1D6IW80">
    <property type="interactions" value="2823"/>
</dbReference>
<protein>
    <submittedName>
        <fullName evidence="3">Auxilin-related protein 1</fullName>
    </submittedName>
</protein>
<sequence>MDDFQGLLARDFGLRPQGKAAPMSAARSSSPSGSAWTNTRSAVGSAAPSAPSYDELFGSAPPPPPKATPSLDNIFNSFKEPASTAPPPKPKHSSAPVFDKPVYDDDIFIGVPGVKSSSVPYDDVFGGSQSREAPPAFDDLLGGFGKSSQVREEVDDKRKPEAPTAVAATGFDYLIPSFGGRSSPRQRDAIGAKQKKVSMSTSKQSASLSDPFVVLETTSSSAHPFADPLDESGKAAKYQGKNRESTSVGSSLFEDSSTFNQAPKFEPFFTPEVDNGSKDRNESSRAQNSNPVQDFSKRNSSQQPSVEDFENIFPKSQSARYSDVHVDIGSEKYSGNGINDQSPRSDESEDEIWLTASEIPLFTQPTSAPPPSRPPPPLAVKQKHGSRSTRKDEHLRRSRKNNDHQRSFSNQAGVSTVDGLEDFTMGKSQNVHTFNEEEFERSTAAAAMKEAMDKAEAKFKHAKEVRERERDAKLRNREQQERDNVIRSYAQDREDKERNERLEQEREMKQKEEKEREQRRLEEERELERHRERERARQAVERATKEARERAASEARAKAEREARKRSERAAVQRAQQEARERAAADAKDRAERATAEANERAATEAKEKAASQARDRAAAEKAAVERAQQEVRKRAERAAVERAAAEARERQAAAAAAAREKTSKPDDLESLFGMGARANSAPKQRAPTVDSMFDSQTQNRGTSTSTSMKKASSTANVADDLSALFGGAPTSSNEFQEVDGESEERRRARLERHQRTRERAAKALAEKNERDMQQQRDQAERHRLAETLDFEIKRWAAGKEGNLRALLSTLQYVLWPECGWQPVSLTDLITAAAVKKVYRKATLCIHPDKVQQKGANLQQKYIAEKVFDLLKAYMPTWFQDSKNFSFSDIKKTYELDRCHLFC</sequence>
<dbReference type="PANTHER" id="PTHR23172">
    <property type="entry name" value="AUXILIN/CYCLIN G-ASSOCIATED KINASE-RELATED"/>
    <property type="match status" value="1"/>
</dbReference>
<organism evidence="3">
    <name type="scientific">Zea mays</name>
    <name type="common">Maize</name>
    <dbReference type="NCBI Taxonomy" id="4577"/>
    <lineage>
        <taxon>Eukaryota</taxon>
        <taxon>Viridiplantae</taxon>
        <taxon>Streptophyta</taxon>
        <taxon>Embryophyta</taxon>
        <taxon>Tracheophyta</taxon>
        <taxon>Spermatophyta</taxon>
        <taxon>Magnoliopsida</taxon>
        <taxon>Liliopsida</taxon>
        <taxon>Poales</taxon>
        <taxon>Poaceae</taxon>
        <taxon>PACMAD clade</taxon>
        <taxon>Panicoideae</taxon>
        <taxon>Andropogonodae</taxon>
        <taxon>Andropogoneae</taxon>
        <taxon>Tripsacinae</taxon>
        <taxon>Zea</taxon>
    </lineage>
</organism>
<feature type="region of interest" description="Disordered" evidence="2">
    <location>
        <begin position="449"/>
        <end position="776"/>
    </location>
</feature>
<dbReference type="InParanoid" id="A0A1D6IW80"/>
<feature type="compositionally biased region" description="Low complexity" evidence="2">
    <location>
        <begin position="20"/>
        <end position="52"/>
    </location>
</feature>
<dbReference type="InterPro" id="IPR036869">
    <property type="entry name" value="J_dom_sf"/>
</dbReference>
<feature type="region of interest" description="Disordered" evidence="2">
    <location>
        <begin position="141"/>
        <end position="165"/>
    </location>
</feature>
<accession>A0A1D6IW80</accession>
<name>A0A1D6IW80_MAIZE</name>
<feature type="compositionally biased region" description="Pro residues" evidence="2">
    <location>
        <begin position="367"/>
        <end position="378"/>
    </location>
</feature>
<evidence type="ECO:0000256" key="1">
    <source>
        <dbReference type="ARBA" id="ARBA00023054"/>
    </source>
</evidence>
<dbReference type="Gene3D" id="1.10.287.110">
    <property type="entry name" value="DnaJ domain"/>
    <property type="match status" value="1"/>
</dbReference>
<evidence type="ECO:0000256" key="2">
    <source>
        <dbReference type="SAM" id="MobiDB-lite"/>
    </source>
</evidence>
<feature type="region of interest" description="Disordered" evidence="2">
    <location>
        <begin position="1"/>
        <end position="98"/>
    </location>
</feature>
<reference evidence="3" key="1">
    <citation type="submission" date="2015-12" db="EMBL/GenBank/DDBJ databases">
        <title>Update maize B73 reference genome by single molecule sequencing technologies.</title>
        <authorList>
            <consortium name="Maize Genome Sequencing Project"/>
            <person name="Ware D."/>
        </authorList>
    </citation>
    <scope>NUCLEOTIDE SEQUENCE</scope>
    <source>
        <tissue evidence="3">Seedling</tissue>
    </source>
</reference>
<feature type="compositionally biased region" description="Basic and acidic residues" evidence="2">
    <location>
        <begin position="450"/>
        <end position="652"/>
    </location>
</feature>
<dbReference type="SUPFAM" id="SSF46565">
    <property type="entry name" value="Chaperone J-domain"/>
    <property type="match status" value="1"/>
</dbReference>
<feature type="region of interest" description="Disordered" evidence="2">
    <location>
        <begin position="177"/>
        <end position="421"/>
    </location>
</feature>
<feature type="compositionally biased region" description="Basic and acidic residues" evidence="2">
    <location>
        <begin position="389"/>
        <end position="406"/>
    </location>
</feature>
<feature type="compositionally biased region" description="Basic and acidic residues" evidence="2">
    <location>
        <begin position="659"/>
        <end position="668"/>
    </location>
</feature>
<feature type="compositionally biased region" description="Polar residues" evidence="2">
    <location>
        <begin position="284"/>
        <end position="305"/>
    </location>
</feature>
<feature type="compositionally biased region" description="Polar residues" evidence="2">
    <location>
        <begin position="245"/>
        <end position="261"/>
    </location>
</feature>
<feature type="compositionally biased region" description="Low complexity" evidence="2">
    <location>
        <begin position="703"/>
        <end position="716"/>
    </location>
</feature>
<dbReference type="EMBL" id="CM000786">
    <property type="protein sequence ID" value="AQK40208.1"/>
    <property type="molecule type" value="Genomic_DNA"/>
</dbReference>
<dbReference type="PANTHER" id="PTHR23172:SF102">
    <property type="entry name" value="EXPRESSED PROTEIN"/>
    <property type="match status" value="1"/>
</dbReference>
<feature type="compositionally biased region" description="Basic and acidic residues" evidence="2">
    <location>
        <begin position="744"/>
        <end position="776"/>
    </location>
</feature>
<feature type="compositionally biased region" description="Basic and acidic residues" evidence="2">
    <location>
        <begin position="149"/>
        <end position="161"/>
    </location>
</feature>
<keyword evidence="1" id="KW-0175">Coiled coil</keyword>
<dbReference type="AlphaFoldDB" id="A0A1D6IW80"/>
<feature type="compositionally biased region" description="Polar residues" evidence="2">
    <location>
        <begin position="197"/>
        <end position="208"/>
    </location>
</feature>